<feature type="domain" description="Malonyl-CoA decarboxylase N-terminal" evidence="2">
    <location>
        <begin position="67"/>
        <end position="150"/>
    </location>
</feature>
<gene>
    <name evidence="3" type="ORF">DES47_11766</name>
</gene>
<accession>A0A4R6QC86</accession>
<sequence>MLDGLRAAARRNSDDKALRALIRACKRLLSERAEANSVAIAAELVQAYAQLPEAQRPKLFDALASDFSPDPQTVLAAATAYAQAPTARHLVKLSQVAEPPRQELLRRINRAPGGTACLIGMRRDLLTLLPSRPELLALEADFLHLLSSWFNPGFLRLEKVDWQSPAQLLEQLIQHEAVHAIDGWDDLRRRLQPDRRCYAFFHPQLPGEPLIFVEVALLPDMPAAIAPLIDKKSTPQERNSFKVAVFYSISNCQPGLRGVSLGNFLIKHVATALQRELPKLKRFCTLSPIPGLMDWLLKKPDFEALPGLKKPQLARLQAAHALLLHSCGQDLAGLQQQSADRPLEDPVQQALLSLCAAFMIHQTHSPGGDPVARFHLDNGARLERLNPAGNLARKGLRQSAGLMVNYLYDLAEVENRHERFTLGEVVHARAVAALL</sequence>
<dbReference type="InterPro" id="IPR035372">
    <property type="entry name" value="MCD_N"/>
</dbReference>
<dbReference type="GO" id="GO:0050080">
    <property type="term" value="F:malonyl-CoA decarboxylase activity"/>
    <property type="evidence" value="ECO:0007669"/>
    <property type="project" value="InterPro"/>
</dbReference>
<evidence type="ECO:0000259" key="1">
    <source>
        <dbReference type="Pfam" id="PF05292"/>
    </source>
</evidence>
<protein>
    <submittedName>
        <fullName evidence="3">Malonyl-CoA decarboxylase</fullName>
    </submittedName>
</protein>
<dbReference type="Pfam" id="PF17408">
    <property type="entry name" value="MCD_N"/>
    <property type="match status" value="1"/>
</dbReference>
<proteinExistence type="predicted"/>
<dbReference type="OrthoDB" id="5292736at2"/>
<dbReference type="Proteomes" id="UP000295361">
    <property type="component" value="Unassembled WGS sequence"/>
</dbReference>
<dbReference type="Gene3D" id="1.20.140.90">
    <property type="entry name" value="Malonyl-CoA decarboxylase, oligemerization domain"/>
    <property type="match status" value="1"/>
</dbReference>
<dbReference type="InterPro" id="IPR007956">
    <property type="entry name" value="Malonyl_CoA_deC_C"/>
</dbReference>
<evidence type="ECO:0000313" key="3">
    <source>
        <dbReference type="EMBL" id="TDP59747.1"/>
    </source>
</evidence>
<dbReference type="AlphaFoldDB" id="A0A4R6QC86"/>
<dbReference type="Pfam" id="PF05292">
    <property type="entry name" value="MCD"/>
    <property type="match status" value="1"/>
</dbReference>
<evidence type="ECO:0000313" key="4">
    <source>
        <dbReference type="Proteomes" id="UP000295361"/>
    </source>
</evidence>
<reference evidence="3 4" key="1">
    <citation type="submission" date="2019-03" db="EMBL/GenBank/DDBJ databases">
        <title>Genomic Encyclopedia of Type Strains, Phase IV (KMG-IV): sequencing the most valuable type-strain genomes for metagenomic binning, comparative biology and taxonomic classification.</title>
        <authorList>
            <person name="Goeker M."/>
        </authorList>
    </citation>
    <scope>NUCLEOTIDE SEQUENCE [LARGE SCALE GENOMIC DNA]</scope>
    <source>
        <strain evidence="3 4">DSM 16998</strain>
    </source>
</reference>
<dbReference type="PANTHER" id="PTHR28641:SF1">
    <property type="entry name" value="MALONYL-COA DECARBOXYLASE, MITOCHONDRIAL"/>
    <property type="match status" value="1"/>
</dbReference>
<dbReference type="PANTHER" id="PTHR28641">
    <property type="match status" value="1"/>
</dbReference>
<dbReference type="RefSeq" id="WP_133704042.1">
    <property type="nucleotide sequence ID" value="NZ_SNXS01000017.1"/>
</dbReference>
<dbReference type="EMBL" id="SNXS01000017">
    <property type="protein sequence ID" value="TDP59747.1"/>
    <property type="molecule type" value="Genomic_DNA"/>
</dbReference>
<keyword evidence="4" id="KW-1185">Reference proteome</keyword>
<comment type="caution">
    <text evidence="3">The sequence shown here is derived from an EMBL/GenBank/DDBJ whole genome shotgun (WGS) entry which is preliminary data.</text>
</comment>
<feature type="domain" description="Malonyl-CoA decarboxylase C-terminal" evidence="1">
    <location>
        <begin position="153"/>
        <end position="409"/>
    </location>
</feature>
<dbReference type="InterPro" id="IPR038917">
    <property type="entry name" value="Malonyl_CoA_deC"/>
</dbReference>
<dbReference type="InterPro" id="IPR038351">
    <property type="entry name" value="MCD_N_sf"/>
</dbReference>
<dbReference type="InterPro" id="IPR042303">
    <property type="entry name" value="Malonyl_CoA_deC_C_sf"/>
</dbReference>
<organism evidence="3 4">
    <name type="scientific">Roseateles toxinivorans</name>
    <dbReference type="NCBI Taxonomy" id="270368"/>
    <lineage>
        <taxon>Bacteria</taxon>
        <taxon>Pseudomonadati</taxon>
        <taxon>Pseudomonadota</taxon>
        <taxon>Betaproteobacteria</taxon>
        <taxon>Burkholderiales</taxon>
        <taxon>Sphaerotilaceae</taxon>
        <taxon>Roseateles</taxon>
    </lineage>
</organism>
<dbReference type="InParanoid" id="A0A4R6QC86"/>
<evidence type="ECO:0000259" key="2">
    <source>
        <dbReference type="Pfam" id="PF17408"/>
    </source>
</evidence>
<dbReference type="GO" id="GO:0006633">
    <property type="term" value="P:fatty acid biosynthetic process"/>
    <property type="evidence" value="ECO:0007669"/>
    <property type="project" value="InterPro"/>
</dbReference>
<dbReference type="Gene3D" id="3.40.630.150">
    <property type="entry name" value="Malonyl-CoA decarboxylase, catalytic domain"/>
    <property type="match status" value="1"/>
</dbReference>
<name>A0A4R6QC86_9BURK</name>